<keyword evidence="2" id="KW-1185">Reference proteome</keyword>
<dbReference type="AlphaFoldDB" id="I5AUM9"/>
<dbReference type="eggNOG" id="ENOG502ZBMG">
    <property type="taxonomic scope" value="Bacteria"/>
</dbReference>
<sequence>MHTEHPLLSKELIRQLENEIPTLTLEIRALYQKLDQKLNLKGALVPITFGFETETLGSYTPAGEGIEEQFHFSLLFAGYMDAVKITREDRTDLFLHEYAHYMQYNMEIPKEHTWKPGKHGSAWKYCCSLIGAAPSEYYRFNKGREKHDYKKELRNPWSDPNAALRDIRRREREYQNSRNNTVRFSVGDVITHPDFGEGTVTDVTRLESSVRLTIQFADRIRKIDQKWLLRSAYKKPQ</sequence>
<gene>
    <name evidence="1" type="ORF">EubceDRAFT1_1724</name>
</gene>
<dbReference type="STRING" id="633697.EubceDRAFT1_1724"/>
<protein>
    <submittedName>
        <fullName evidence="1">Uncharacterized protein</fullName>
    </submittedName>
</protein>
<proteinExistence type="predicted"/>
<organism evidence="1 2">
    <name type="scientific">Eubacterium cellulosolvens (strain ATCC 43171 / JCM 9499 / 6)</name>
    <name type="common">Cillobacterium cellulosolvens</name>
    <dbReference type="NCBI Taxonomy" id="633697"/>
    <lineage>
        <taxon>Bacteria</taxon>
        <taxon>Bacillati</taxon>
        <taxon>Bacillota</taxon>
        <taxon>Clostridia</taxon>
        <taxon>Eubacteriales</taxon>
        <taxon>Eubacteriaceae</taxon>
        <taxon>Eubacterium</taxon>
    </lineage>
</organism>
<reference evidence="1 2" key="2">
    <citation type="submission" date="2012-02" db="EMBL/GenBank/DDBJ databases">
        <title>Improved High-Quality Draft sequence of Eubacterium cellulosolvens 6.</title>
        <authorList>
            <consortium name="US DOE Joint Genome Institute"/>
            <person name="Lucas S."/>
            <person name="Han J."/>
            <person name="Lapidus A."/>
            <person name="Cheng J.-F."/>
            <person name="Goodwin L."/>
            <person name="Pitluck S."/>
            <person name="Peters L."/>
            <person name="Mikhailova N."/>
            <person name="Gu W."/>
            <person name="Detter J.C."/>
            <person name="Han C."/>
            <person name="Tapia R."/>
            <person name="Land M."/>
            <person name="Hauser L."/>
            <person name="Kyrpides N."/>
            <person name="Ivanova N."/>
            <person name="Pagani I."/>
            <person name="Johnson E."/>
            <person name="Mukhopadhyay B."/>
            <person name="Anderson I."/>
            <person name="Woyke T."/>
        </authorList>
    </citation>
    <scope>NUCLEOTIDE SEQUENCE [LARGE SCALE GENOMIC DNA]</scope>
    <source>
        <strain evidence="1 2">6</strain>
    </source>
</reference>
<accession>I5AUM9</accession>
<dbReference type="HOGENOM" id="CLU_105333_0_0_9"/>
<reference evidence="1 2" key="1">
    <citation type="submission" date="2010-08" db="EMBL/GenBank/DDBJ databases">
        <authorList>
            <consortium name="US DOE Joint Genome Institute (JGI-PGF)"/>
            <person name="Lucas S."/>
            <person name="Copeland A."/>
            <person name="Lapidus A."/>
            <person name="Cheng J.-F."/>
            <person name="Bruce D."/>
            <person name="Goodwin L."/>
            <person name="Pitluck S."/>
            <person name="Land M.L."/>
            <person name="Hauser L."/>
            <person name="Chang Y.-J."/>
            <person name="Anderson I.J."/>
            <person name="Johnson E."/>
            <person name="Mulhopadhyay B."/>
            <person name="Kyrpides N."/>
            <person name="Woyke T.J."/>
        </authorList>
    </citation>
    <scope>NUCLEOTIDE SEQUENCE [LARGE SCALE GENOMIC DNA]</scope>
    <source>
        <strain evidence="1 2">6</strain>
    </source>
</reference>
<dbReference type="EMBL" id="CM001487">
    <property type="protein sequence ID" value="EIM57502.1"/>
    <property type="molecule type" value="Genomic_DNA"/>
</dbReference>
<name>I5AUM9_EUBC6</name>
<evidence type="ECO:0000313" key="2">
    <source>
        <dbReference type="Proteomes" id="UP000005753"/>
    </source>
</evidence>
<evidence type="ECO:0000313" key="1">
    <source>
        <dbReference type="EMBL" id="EIM57502.1"/>
    </source>
</evidence>
<dbReference type="Proteomes" id="UP000005753">
    <property type="component" value="Chromosome"/>
</dbReference>